<dbReference type="InterPro" id="IPR036250">
    <property type="entry name" value="AcylCo_DH-like_C"/>
</dbReference>
<dbReference type="GO" id="GO:0033539">
    <property type="term" value="P:fatty acid beta-oxidation using acyl-CoA dehydrogenase"/>
    <property type="evidence" value="ECO:0007669"/>
    <property type="project" value="TreeGrafter"/>
</dbReference>
<gene>
    <name evidence="3" type="ORF">METZ01_LOCUS25217</name>
</gene>
<feature type="domain" description="Acyl-CoA dehydrogenase C-terminal" evidence="2">
    <location>
        <begin position="232"/>
        <end position="364"/>
    </location>
</feature>
<dbReference type="PANTHER" id="PTHR48083:SF19">
    <property type="entry name" value="FLAVIN-DEPENDENT MONOOXYGENASE, OXYGENASE SUBUNIT HSAA"/>
    <property type="match status" value="1"/>
</dbReference>
<dbReference type="Pfam" id="PF08028">
    <property type="entry name" value="Acyl-CoA_dh_2"/>
    <property type="match status" value="1"/>
</dbReference>
<dbReference type="InterPro" id="IPR009100">
    <property type="entry name" value="AcylCoA_DH/oxidase_NM_dom_sf"/>
</dbReference>
<dbReference type="InterPro" id="IPR013107">
    <property type="entry name" value="Acyl-CoA_DH_C"/>
</dbReference>
<dbReference type="PANTHER" id="PTHR48083">
    <property type="entry name" value="MEDIUM-CHAIN SPECIFIC ACYL-COA DEHYDROGENASE, MITOCHONDRIAL-RELATED"/>
    <property type="match status" value="1"/>
</dbReference>
<organism evidence="3">
    <name type="scientific">marine metagenome</name>
    <dbReference type="NCBI Taxonomy" id="408172"/>
    <lineage>
        <taxon>unclassified sequences</taxon>
        <taxon>metagenomes</taxon>
        <taxon>ecological metagenomes</taxon>
    </lineage>
</organism>
<dbReference type="EMBL" id="UINC01001150">
    <property type="protein sequence ID" value="SUZ72363.1"/>
    <property type="molecule type" value="Genomic_DNA"/>
</dbReference>
<dbReference type="Gene3D" id="1.10.540.10">
    <property type="entry name" value="Acyl-CoA dehydrogenase/oxidase, N-terminal domain"/>
    <property type="match status" value="1"/>
</dbReference>
<feature type="non-terminal residue" evidence="3">
    <location>
        <position position="1"/>
    </location>
</feature>
<proteinExistence type="predicted"/>
<evidence type="ECO:0000259" key="2">
    <source>
        <dbReference type="Pfam" id="PF08028"/>
    </source>
</evidence>
<dbReference type="GO" id="GO:0050660">
    <property type="term" value="F:flavin adenine dinucleotide binding"/>
    <property type="evidence" value="ECO:0007669"/>
    <property type="project" value="InterPro"/>
</dbReference>
<dbReference type="InterPro" id="IPR046373">
    <property type="entry name" value="Acyl-CoA_Oxase/DH_mid-dom_sf"/>
</dbReference>
<dbReference type="AlphaFoldDB" id="A0A381Q446"/>
<dbReference type="InterPro" id="IPR037069">
    <property type="entry name" value="AcylCoA_DH/ox_N_sf"/>
</dbReference>
<dbReference type="Gene3D" id="2.40.110.10">
    <property type="entry name" value="Butyryl-CoA Dehydrogenase, subunit A, domain 2"/>
    <property type="match status" value="1"/>
</dbReference>
<evidence type="ECO:0000313" key="3">
    <source>
        <dbReference type="EMBL" id="SUZ72363.1"/>
    </source>
</evidence>
<sequence>VNLDEVIEGLHSVGPSWEKKAATADEVGHIDAETANDIRTMGAARLLQPSDFGGAQSSIEDHMRAVAVAGEYCMATSWCLAVWSAHNWMIAHMSAEGRQDIWDDPTNLVSASIVPKTTFREQGDDVVVSGRFGFGSGCDHAPWLSVGGFLPGDQPSPVICALPAEEVIIDHKSWDVIGLRGTGSKDLVIAEEVVVPAHRVLRVAESATRRSPGQLQYGGPLYTCPWRTTAILVLAAPVIGAAKAAVRRFQERMDSHFLVALGDNQRNDPAAGYRLAESTAEILAAELLLFDAAARLDCLGGAEEVDSLLNASIVRDCGWGVRALAAAVDRLYEASGANAMRPDEPMQRLWRDVNAARSHAVLNWDHAANIYGKASFGSFRRLEE</sequence>
<dbReference type="Gene3D" id="1.20.140.10">
    <property type="entry name" value="Butyryl-CoA Dehydrogenase, subunit A, domain 3"/>
    <property type="match status" value="1"/>
</dbReference>
<dbReference type="GO" id="GO:0005737">
    <property type="term" value="C:cytoplasm"/>
    <property type="evidence" value="ECO:0007669"/>
    <property type="project" value="TreeGrafter"/>
</dbReference>
<evidence type="ECO:0000256" key="1">
    <source>
        <dbReference type="ARBA" id="ARBA00023002"/>
    </source>
</evidence>
<dbReference type="GO" id="GO:0016712">
    <property type="term" value="F:oxidoreductase activity, acting on paired donors, with incorporation or reduction of molecular oxygen, reduced flavin or flavoprotein as one donor, and incorporation of one atom of oxygen"/>
    <property type="evidence" value="ECO:0007669"/>
    <property type="project" value="TreeGrafter"/>
</dbReference>
<protein>
    <recommendedName>
        <fullName evidence="2">Acyl-CoA dehydrogenase C-terminal domain-containing protein</fullName>
    </recommendedName>
</protein>
<dbReference type="PIRSF" id="PIRSF016578">
    <property type="entry name" value="HsaA"/>
    <property type="match status" value="1"/>
</dbReference>
<dbReference type="InterPro" id="IPR050741">
    <property type="entry name" value="Acyl-CoA_dehydrogenase"/>
</dbReference>
<keyword evidence="1" id="KW-0560">Oxidoreductase</keyword>
<name>A0A381Q446_9ZZZZ</name>
<reference evidence="3" key="1">
    <citation type="submission" date="2018-05" db="EMBL/GenBank/DDBJ databases">
        <authorList>
            <person name="Lanie J.A."/>
            <person name="Ng W.-L."/>
            <person name="Kazmierczak K.M."/>
            <person name="Andrzejewski T.M."/>
            <person name="Davidsen T.M."/>
            <person name="Wayne K.J."/>
            <person name="Tettelin H."/>
            <person name="Glass J.I."/>
            <person name="Rusch D."/>
            <person name="Podicherti R."/>
            <person name="Tsui H.-C.T."/>
            <person name="Winkler M.E."/>
        </authorList>
    </citation>
    <scope>NUCLEOTIDE SEQUENCE</scope>
</reference>
<dbReference type="GO" id="GO:0003995">
    <property type="term" value="F:acyl-CoA dehydrogenase activity"/>
    <property type="evidence" value="ECO:0007669"/>
    <property type="project" value="TreeGrafter"/>
</dbReference>
<accession>A0A381Q446</accession>
<dbReference type="SUPFAM" id="SSF47203">
    <property type="entry name" value="Acyl-CoA dehydrogenase C-terminal domain-like"/>
    <property type="match status" value="1"/>
</dbReference>
<dbReference type="SUPFAM" id="SSF56645">
    <property type="entry name" value="Acyl-CoA dehydrogenase NM domain-like"/>
    <property type="match status" value="1"/>
</dbReference>